<organism evidence="3 4">
    <name type="scientific">Carboxylicivirga mesophila</name>
    <dbReference type="NCBI Taxonomy" id="1166478"/>
    <lineage>
        <taxon>Bacteria</taxon>
        <taxon>Pseudomonadati</taxon>
        <taxon>Bacteroidota</taxon>
        <taxon>Bacteroidia</taxon>
        <taxon>Marinilabiliales</taxon>
        <taxon>Marinilabiliaceae</taxon>
        <taxon>Carboxylicivirga</taxon>
    </lineage>
</organism>
<feature type="domain" description="PKD" evidence="2">
    <location>
        <begin position="6094"/>
        <end position="6152"/>
    </location>
</feature>
<reference evidence="3 4" key="1">
    <citation type="journal article" date="2014" name="Int. J. Syst. Evol. Microbiol.">
        <title>Carboxylicivirga gen. nov. in the family Marinilabiliaceae with two novel species, Carboxylicivirga mesophila sp. nov. and Carboxylicivirga taeanensis sp. nov., and reclassification of Cytophaga fermentans as Saccharicrinis fermentans gen. nov., comb. nov.</title>
        <authorList>
            <person name="Yang S.H."/>
            <person name="Seo H.S."/>
            <person name="Woo J.H."/>
            <person name="Oh H.M."/>
            <person name="Jang H."/>
            <person name="Lee J.H."/>
            <person name="Kim S.J."/>
            <person name="Kwon K.K."/>
        </authorList>
    </citation>
    <scope>NUCLEOTIDE SEQUENCE [LARGE SCALE GENOMIC DNA]</scope>
    <source>
        <strain evidence="3 4">JCM 18290</strain>
    </source>
</reference>
<evidence type="ECO:0000259" key="2">
    <source>
        <dbReference type="PROSITE" id="PS50093"/>
    </source>
</evidence>
<protein>
    <submittedName>
        <fullName evidence="3">PKD domain-containing protein</fullName>
    </submittedName>
</protein>
<dbReference type="Pfam" id="PF19408">
    <property type="entry name" value="PKD_6"/>
    <property type="match status" value="2"/>
</dbReference>
<dbReference type="PROSITE" id="PS50093">
    <property type="entry name" value="PKD"/>
    <property type="match status" value="3"/>
</dbReference>
<dbReference type="EMBL" id="JAGUCN010000002">
    <property type="protein sequence ID" value="MBS2210488.1"/>
    <property type="molecule type" value="Genomic_DNA"/>
</dbReference>
<comment type="caution">
    <text evidence="3">The sequence shown here is derived from an EMBL/GenBank/DDBJ whole genome shotgun (WGS) entry which is preliminary data.</text>
</comment>
<dbReference type="SMART" id="SM00089">
    <property type="entry name" value="PKD"/>
    <property type="match status" value="3"/>
</dbReference>
<feature type="domain" description="PKD" evidence="2">
    <location>
        <begin position="6016"/>
        <end position="6064"/>
    </location>
</feature>
<keyword evidence="4" id="KW-1185">Reference proteome</keyword>
<gene>
    <name evidence="3" type="ORF">KEM09_03700</name>
</gene>
<dbReference type="Pfam" id="PF13573">
    <property type="entry name" value="SprB"/>
    <property type="match status" value="11"/>
</dbReference>
<dbReference type="InterPro" id="IPR045829">
    <property type="entry name" value="PKD_6"/>
</dbReference>
<evidence type="ECO:0000313" key="3">
    <source>
        <dbReference type="EMBL" id="MBS2210488.1"/>
    </source>
</evidence>
<dbReference type="SUPFAM" id="SSF49299">
    <property type="entry name" value="PKD domain"/>
    <property type="match status" value="2"/>
</dbReference>
<dbReference type="Proteomes" id="UP000721861">
    <property type="component" value="Unassembled WGS sequence"/>
</dbReference>
<dbReference type="InterPro" id="IPR000601">
    <property type="entry name" value="PKD_dom"/>
</dbReference>
<dbReference type="Pfam" id="PF18911">
    <property type="entry name" value="PKD_4"/>
    <property type="match status" value="2"/>
</dbReference>
<sequence>MGVNTQALIGYRLKKRMASSMLILVLLLLSGIKAVGQIYQYDNKCTGGVIYASEVLANAIGAGANIPLADQTGGVFVTSDPDLILAGNDENAIIYGTKDVGGGQRLDWIVNGITYRINIKKLLGSAGAPIVIDFYTNTPDVCIIPYNAIVYVTIQGGSSYYDITITDETNAVITELFNVSTNITNYPINLGNFSTDKIFTIKAVSDGGACVADVSAVMPVSFTASNIPQTYQLQDINGNTYATGCSSTGVDLYLSNSEDQVTYNVYSGGTHVLGPINGNNTGNKLFLGTVNTIGITSYYLEATHNGSGCQTTMGNMTVNLASAPVASIAPGTIFEKCFGAPDQFDITLNISPIDQGPWNVVITDGTNDYAFVANTYDDAWRTPNIQATTTFTIKSIVDKNGCVNTVNNGSAQITVNPKPAVTLVGPDRVCMGNSINLGTSVAPVGIVIVDYDWSTGAKGPGLDNINVTPSIQPIHTYDVTVTSDKGCVGSAVKNITVNSLPAVSFTSPKYTFCQDDPSVTLSSVPAAGGSYNIGSAVFDPSIMPVGSQSVTYTYTDVTTGCTNSDTKLFTVNPVPNVSITGLNASYCADAGVLTMQGNPPGGGAVPFGSFTCFPNGGFFNDNGDGTADFNTVQAVADQGPGDYYFSYTAVNSLGCDATATERVTINADLNATVNYTGLANFYCGDNPAQDVTLTGNVPGDGIFTILPAWAATGADPAFVDNGNGTATFNPYKAGGGTFDITYEYTDATGCTGRRTYSTTVGATLVFNLDGQTFCQGDPVQTLTATPAGGYFSIQAPNGTVHSPIANGNSTWFDPSTRMDGIYQITYLYDNGTGCLTSQTYPVEIKKAPYPDFSIEGTGKYCEQQGPVKLTKVTSNPGVFTGTGVTEVSNVYYFNPDIAGEGIHTITFTTDSLGCRSVKTMDVEVVTSPVLDIQVDPSLTYCDNEPGVVIEGLVDGTASLTGNFTSATNPGGDYLVLNEYAAEGIALNDGKGWLNPGVGPGNYAVTYIYENPGNGCIYQHTENIQILQSDGANFNGISDGAVLCQGTGIVNLYGLLPNGGTGRFPTQNPADPTPDPTADPDKNTGVINSGALDGEAYFDTRLLSPGNYTLLYEYTNAAGCTNYSEKNFTIVEGPVDVYQVTGGGAYCVDDPVATKGVFIGIDGSTAGVTYELRLGGTPVQTKTGPVGGGPMNFDNRVTAVGTYSVWARLGGCEAPMSGNVNVELYDLLLQLDGVNAVKHVTCFGANDGEVKLIASGGSGNYTFEYSLNGGAWTVNPNTTPDHFINLVPGDYQFRITDQSGTACALPAGREVNVTINSAAAALNVVYTQLSKNGCDCAASPADCDGAALLTISGGTKFTDLVTYPSGYLVEWPATVTNLSADLLTATQLSEGTYTVNVTDANGCTSSVIVTIEKEADLTLVLNSQDDNQCFGVNAAKARITATGGSGQYRYSYDGGTNWTLPTASTTYETGTLSTGNHTILVRDSEHPHCTAGFTVTIVGPASGLTVGVTPTGETCVGDADGYITLNITGGTAPYRYQMDGAGAILAVPPTFEIHGITNGAHTITILDGNDCSVNEVFTIEKAPVIDLSGDVTNATCDSNNDGKVVLTANPANVNYVYSRDAGANWQSSPVFDFLSAGTYNFIVQDNVKGCTAALNNITVADDPAIAINPAAAIQHVVCFGEANGAFTALATGGQPTGSFEYAIATDAGGNPIYQDSPIFSGLPAGTYDLWVRNKGTLCEVYQSDYVVINNPAAPLSVSLNSKSDIECVGGNTGEIDIDVNDGWPGYTYQWRNKATNENFGTTQDLNQANAGKRIAGATYEVVVTDLRGCTFTFEETVTEPLAWNATVTTTPNTITNAATDPSIIGNGTAALSPVSGGSDPATYTYEWFTSTNTSIAIGVTSIANLDPGNYYVIITGSVVGCDHRVDFVIGDTTVPLAFDLAKVDAACNGENGKLLISITGGTPDYTIQYQRNADPVQSISGTSANYHEIAGAAGTYTVTVLDNSGGTVTQTITITQPVAFTVNGIENYDNCEAEIDVTISETDNYRVTWVVPAGAPAIAVRNINSGNSFTESGLTYAGDYIVTVENIASGCIQSDIITLREPKLTVVEDLTQHKDLLCNAADNGYLAVSMTGREPGHVFNYVWQNLTTGAPSIDTGSTPSIGSAHAVDAGVWQVTVTSSDNCVAVLGGMIITQPAALTLSDPLVKNITTCSSHDNGQVEVSVSGGTAPYTVTVTNGTITRTETLSVSAFTFTDLPAGSTYTVSVTDDNACAPVTKPFVITAPQAVSLTNVTGTISCFGPNDGVISFDITGGVQDAGNNHNVYDLVITGDNGFNLGTQIDVLAIPSYTFSLPSLAPGTYTIRVWDNLATVDPTSACPDPAYETSVTLSHLEVTESIINKTCPGGVDNGSIELTIIGSGNYTWVWTYPNGTTVNSPGIISQYNLGAGTYILSLTDVDRGCTLPPLTYTVDYDRQVEITNWDLKDVDCYNQANGSITNIIHTASVPPVYTWTGVAAGNENLTEQTNLDVGFYQLEIREPGTGCSAIETFEIKQPENLHFNLLNALSCSPFNQRIYVDGLVGGNGVIANYTYRWIGPDGNLLPDVTDNIDVTQEGLYTVTVTDELAKCSLTKSISIEGEMSVVITKQQNVSCFGLADGAIEVSILGGPSDRQFVYNWEVFDGTNWVNTGAPTANASLTNITKGTYRVVVSAVDAINYPCSVTSSDIVITEPLEIQYVNINPINITTCSSAATGAIELAVTGGSGVYYLDYTGDNVTDLVSNDGLFRVDNLTAGLYQLRLSDSNGCVTNPVIKDVTINAPDPLVLTLDNTATTIACDTEGTGAIVFDIHGGNKDAGGNPHYEITVTGETTRNVITEGTVTYTGLNSGIYVIKVVDMLASTQSACTQLEETVNLELLTVDGLVIDNTCASTTNNVGAIRNITISGATDYDWDWDEVNGNVVSDNNSLNQENLAAGTYILNVTDNDRACTISKEFIVGEDITLNITGVAVPLTCYGANDGKISGVNITGTVDYTFNWSGPGPVDNTRIDGQENLEPGSYLLEVIDNTNGCRVNQTWLIEESPEITYDLEFVVESCDPYERGINVLNPTGGNTSSPADFSYTWRGPGNVVYNGQNLTGLTVGGTYTVTVADNNCAVTKSIDVPKELVITPTITELNCNGNVNGAIAISITGGSGNFSYQWTRNGVAYSNNLDISGLDAATYELTVTDNTETDGSNCTYIWSYDLNSPAPIIVTGTATDIICNGDANGQIAINVSGGSGIYTYTWTSVDGSGLVAADQNQTGLSGGTYTVVVEDANGCVSAPFDFTVNEFEAIDFTFIPTDADCDGANGAIDVTPSGGSGTYAYHWSASDGGVVSAADKDQEDLSGLVSGTYTLKVWDADPLENRTSCFIEKTIQLTKPITIEPTVKNQTCAGTENGEIGIIVNGGTAPYSFVWSTADGNAAKLDVNAQNQSELSAGTYTVEITDSRTVACVKSFDIVVGVDSNIEIISNVSPVNCNGGTDGSIALVQVSGGLAGNYSYNWTGSGTGIIQGQRNQSGLSAGNYVVTVTDDDTGCNIQEAFTVNEPSVLSVSVDNLVDVLCKGDLSGEISVVASGGTPFINGAGNPYYEYVWIGPSANLIQDSDTQTGLVAGDYTVTVKDANGCSSATLDIEIQEPATALSATLDNVIDVSATGGNDGQIFITVSGGTGGKNIAWTGIDLLGNPIAGITQNTVNPRDLVAGSYKVVVTDDNGCDVTIDGIVVEEPNMPLTMTVLIDNIRPCHGDGNGAISVTANGGTAPYTITLYDSGNNVIQTVNADALSQNNLAAAVYRVEISDNGGNTISRNDLAITEPAPLVITAAITQDVDCYNASTGAMNFRVEGGVPDASGYYKVTVTGPQGYRSELDNIEEGIDYPLNNLPAGGYWLSVIDDSNGDGAFVLSDNCSAQITATINQLSAIVDVDNDATICVGQTASLQLTVSNYPVSAANPLDVTLSDGTTATLTGISTVVDVTPIVSTVYSVVDIEDGSGCPKGPGNNGSSATVVVNEQPIAQLSLVGDGEICEGETASLRIRLVEGVSPWSVTYTDGVTSTTLNNINTADRSTIVNVSPVSNTTYSLVSVTDDNGCSGLVAGIVDIIVNESPSVTMAVSGSTTVCQGTASALEFTFPTGSPDYSVTISENGVNRTFNATPLTGNTYELPISPSVTTNYQLVAVADSKGCSVPINGGTTLTINVENNPAAAGVITGDMVACQGSTGTYSVGAIADADTYLWTVPAAMGTIITGNGTNTITVEFLNSFTGSGLITVSGVNSCTTGANSSIGVTASLLPAKPNIPAGPVNICETETGLRYRIDPVINASSYSWSIPEGLEFIGDNTGTEVELQVKPAYNNFVGEVKVTATNACGDGPESDPLLVTVSPLPVANAGTDEYGVCASTHQLNAVDPGVGFTGQWTVAAGTARIVAGEENLFNANVTGISHGENTFVWTVTNTATGCSSSDEVSIFNDQVVISASADNNTVCDGEVTVTGTPVYTDASHGYWTVIVGSGNIETPSASITRITNLGDGLNTIEWTIVKNGCESKATVDVFNNQPTVPVIYDKDGNPATVIDLVCGENFTDISATAPVLAGEVGTWRVVSGSANIGANPNAANINVTDVALGETTITYTMQNGSCIEVATVVLRNNKLNVFAGDDVTQCDDVYTLGATVPGAGVTGQWSIPAGMGSGIFNNGNSPVATISDLGRGANTLRWTLNKNGCESSDEVVITNNSSTTASVGAAQTICAYEAVLTGNTPLAAMGEKGFWSVIKGSGSFDDVSAPDTKVNGLSHGENIFRWTIVHNGCSSSADLIVNNLHVDVYAGKDTIICGKTVTLNANTPLPGHTGEWSLIAGEGGGTFKPEDINNPSILIGGLDYGRNGFVWTINNAGCTSSDSIFVTNNNPYYLDSNGDKREISAGDPIYVNSPNAVMVADTPESPGTGIWSLVLGGGDIDDPTNPGTLITNLRQGESIFRWTVTNGTCSYFSDVTITNGAVEQANAGQRDTTCTGEIKLNANEPINALGEWSVLVGNGNFEDKTKFNTVVTNLDKGENHFVWTLYNGSTQSKDTVVIVNNIVAQAYAGLDKAICNTDTFELSAIAPEPGRGVVQWSVVSGGGLFDDVASPSTIVRDLGQGANVLKYRISLGRCYSEAYITISNNTPTTPDAGEDQVICTDSIQLLPNTPAFGTGKWSVASGYAEPDPLLRDWAKKLAPGENLLVWTIDNENCKLSDTIKVQNNQPSVAFAGHDREVCESEVVLSANNPEQGVGRWELVAGSGTITDVTDRNTLVTGLGNGVNRFRWIIDNNGCISTDEVDIHFNLIEAFAGYDDVICEDYKVLSANAAFPGTGTWGVEAGAGTAIFDDPSDPYTTVRGLQPGPNELLWTINYGGCSSTSKVIITNDSPSPAFAGDNQSLCVSNSTVLSANDPARGEGEWTILNGSASFSSMIEHNPTVTDLAFGDNIFRWTVTHNSCVSEADVMVSFNRIDAFAGDNQELCSDEVQLAANTANPGMGTWTIVGGTSQAVFEDINNPNTKVSNLAKGANVLRWTINYRGCETKSEVVMTNNSPSTAYAGNLQELCVDNTTLDATIPMPGVGAWDVLMGSGTIAEVNNAKTAVTGLSKGDNVFRWTVTNGVCTSTDEVRIINNEPSVPYAGKDEESCQNFMSLKAEAPSFGSGLWSIEQGGGNFDDPTSPTATISNLNPGANILRWTITQGQCELSHSITVTNNAAAVANAGPDVQDCKDWSALDANIPPTGLGIGEWSLVSGKGEFDDISGAKTTIRNLGFGENILMWTITNGACFSSDQVTIFNKTPDQAAAGDDRTTCEDYIVLNANIPVDGVGEWTVVSGSGAFDDATKYNTMVTGVGYGENIYKWTIAYGDCVTEDVVVITSNKAYPFAGEDDVTYEPEYAMQAQNPGTFNGVWSVVAGGGTFDDPNFFNTTVRNLPAGKSTFRWTITTDGCEAYDDVIIEYKEVPEAGFTVNNEAGCFPLEVKFTNYSVGGSAFTWEFGDGATTTERGPVYTYQNPGTYTAVLTVEGPDGNDAIYTQQIIVHDHPVADFNVGPEIVYLPQDEIRCYDMSVDAASWFWEFGDGQTSAEQNPSYTYAKEGVYSISLTVQNEFGCENRYTQSDAVTALLSGFIEFPNAFKPRPGGAGNSGTIGERNDAIFKPKHRDVEVYHIQIFNRWGQLIFESHDVEEGWDGNYKGQLAPQAVYVYKVAGKFTNGREFSKAGSILLVR</sequence>
<dbReference type="InterPro" id="IPR035986">
    <property type="entry name" value="PKD_dom_sf"/>
</dbReference>
<dbReference type="Pfam" id="PF13585">
    <property type="entry name" value="CHU_C"/>
    <property type="match status" value="1"/>
</dbReference>
<dbReference type="InterPro" id="IPR022409">
    <property type="entry name" value="PKD/Chitinase_dom"/>
</dbReference>
<dbReference type="InterPro" id="IPR013783">
    <property type="entry name" value="Ig-like_fold"/>
</dbReference>
<name>A0ABS5K7H8_9BACT</name>
<accession>A0ABS5K7H8</accession>
<dbReference type="InterPro" id="IPR025667">
    <property type="entry name" value="SprB_repeat"/>
</dbReference>
<dbReference type="CDD" id="cd00146">
    <property type="entry name" value="PKD"/>
    <property type="match status" value="2"/>
</dbReference>
<dbReference type="RefSeq" id="WP_212225699.1">
    <property type="nucleotide sequence ID" value="NZ_JAGUCN010000002.1"/>
</dbReference>
<feature type="region of interest" description="Disordered" evidence="1">
    <location>
        <begin position="1060"/>
        <end position="1080"/>
    </location>
</feature>
<proteinExistence type="predicted"/>
<evidence type="ECO:0000313" key="4">
    <source>
        <dbReference type="Proteomes" id="UP000721861"/>
    </source>
</evidence>
<evidence type="ECO:0000256" key="1">
    <source>
        <dbReference type="SAM" id="MobiDB-lite"/>
    </source>
</evidence>
<dbReference type="Gene3D" id="2.60.40.10">
    <property type="entry name" value="Immunoglobulins"/>
    <property type="match status" value="2"/>
</dbReference>
<feature type="domain" description="PKD" evidence="2">
    <location>
        <begin position="2661"/>
        <end position="2722"/>
    </location>
</feature>